<protein>
    <submittedName>
        <fullName evidence="1">HAD hydrolase-like protein</fullName>
    </submittedName>
</protein>
<keyword evidence="2" id="KW-1185">Reference proteome</keyword>
<accession>A0ABT6ASY4</accession>
<dbReference type="Proteomes" id="UP001216674">
    <property type="component" value="Unassembled WGS sequence"/>
</dbReference>
<sequence>MTYKLIAFDFDGTLADSMACFLQALEVSARHHGFRSLDGELLTQARGQSARDIMRLLGVPLWKVPALTIEMRRLMRERIAQIRLFPGVEGTLDALSERGVKLAIATSNAEDLVRTVLGLAASQRIAHFSCGISMFGKTRKLQALLSSAGVRPNEALYVGDEIRDAEAARAAGMAFRGVAWGYTAPEALQLQCGEKLLACPADLLVL</sequence>
<dbReference type="EMBL" id="JARJLM010000380">
    <property type="protein sequence ID" value="MDF3835727.1"/>
    <property type="molecule type" value="Genomic_DNA"/>
</dbReference>
<organism evidence="1 2">
    <name type="scientific">Cupriavidus basilensis</name>
    <dbReference type="NCBI Taxonomy" id="68895"/>
    <lineage>
        <taxon>Bacteria</taxon>
        <taxon>Pseudomonadati</taxon>
        <taxon>Pseudomonadota</taxon>
        <taxon>Betaproteobacteria</taxon>
        <taxon>Burkholderiales</taxon>
        <taxon>Burkholderiaceae</taxon>
        <taxon>Cupriavidus</taxon>
    </lineage>
</organism>
<dbReference type="SFLD" id="SFLDS00003">
    <property type="entry name" value="Haloacid_Dehalogenase"/>
    <property type="match status" value="1"/>
</dbReference>
<dbReference type="PANTHER" id="PTHR43434">
    <property type="entry name" value="PHOSPHOGLYCOLATE PHOSPHATASE"/>
    <property type="match status" value="1"/>
</dbReference>
<dbReference type="InterPro" id="IPR023214">
    <property type="entry name" value="HAD_sf"/>
</dbReference>
<dbReference type="SUPFAM" id="SSF56784">
    <property type="entry name" value="HAD-like"/>
    <property type="match status" value="1"/>
</dbReference>
<dbReference type="InterPro" id="IPR041492">
    <property type="entry name" value="HAD_2"/>
</dbReference>
<proteinExistence type="predicted"/>
<dbReference type="PANTHER" id="PTHR43434:SF13">
    <property type="entry name" value="PHOSPHOGLYCOLATE PHOSPHATASE"/>
    <property type="match status" value="1"/>
</dbReference>
<dbReference type="Gene3D" id="3.40.50.1000">
    <property type="entry name" value="HAD superfamily/HAD-like"/>
    <property type="match status" value="1"/>
</dbReference>
<reference evidence="1 2" key="1">
    <citation type="submission" date="2023-03" db="EMBL/GenBank/DDBJ databases">
        <title>Draft assemblies of triclosan tolerant bacteria isolated from returned activated sludge.</title>
        <authorList>
            <person name="Van Hamelsveld S."/>
        </authorList>
    </citation>
    <scope>NUCLEOTIDE SEQUENCE [LARGE SCALE GENOMIC DNA]</scope>
    <source>
        <strain evidence="1 2">GW210010_S58</strain>
    </source>
</reference>
<dbReference type="RefSeq" id="WP_276266431.1">
    <property type="nucleotide sequence ID" value="NZ_JARJLM010000380.1"/>
</dbReference>
<evidence type="ECO:0000313" key="2">
    <source>
        <dbReference type="Proteomes" id="UP001216674"/>
    </source>
</evidence>
<evidence type="ECO:0000313" key="1">
    <source>
        <dbReference type="EMBL" id="MDF3835727.1"/>
    </source>
</evidence>
<gene>
    <name evidence="1" type="ORF">P3W85_22660</name>
</gene>
<comment type="caution">
    <text evidence="1">The sequence shown here is derived from an EMBL/GenBank/DDBJ whole genome shotgun (WGS) entry which is preliminary data.</text>
</comment>
<dbReference type="InterPro" id="IPR023198">
    <property type="entry name" value="PGP-like_dom2"/>
</dbReference>
<dbReference type="Pfam" id="PF13419">
    <property type="entry name" value="HAD_2"/>
    <property type="match status" value="1"/>
</dbReference>
<dbReference type="Gene3D" id="1.10.150.240">
    <property type="entry name" value="Putative phosphatase, domain 2"/>
    <property type="match status" value="1"/>
</dbReference>
<dbReference type="SFLD" id="SFLDG01129">
    <property type="entry name" value="C1.5:_HAD__Beta-PGM__Phosphata"/>
    <property type="match status" value="1"/>
</dbReference>
<name>A0ABT6ASY4_9BURK</name>
<dbReference type="InterPro" id="IPR036412">
    <property type="entry name" value="HAD-like_sf"/>
</dbReference>
<dbReference type="InterPro" id="IPR050155">
    <property type="entry name" value="HAD-like_hydrolase_sf"/>
</dbReference>